<dbReference type="Proteomes" id="UP000265520">
    <property type="component" value="Unassembled WGS sequence"/>
</dbReference>
<reference evidence="1 2" key="1">
    <citation type="journal article" date="2018" name="Front. Plant Sci.">
        <title>Red Clover (Trifolium pratense) and Zigzag Clover (T. medium) - A Picture of Genomic Similarities and Differences.</title>
        <authorList>
            <person name="Dluhosova J."/>
            <person name="Istvanek J."/>
            <person name="Nedelnik J."/>
            <person name="Repkova J."/>
        </authorList>
    </citation>
    <scope>NUCLEOTIDE SEQUENCE [LARGE SCALE GENOMIC DNA]</scope>
    <source>
        <strain evidence="2">cv. 10/8</strain>
        <tissue evidence="1">Leaf</tissue>
    </source>
</reference>
<evidence type="ECO:0000313" key="1">
    <source>
        <dbReference type="EMBL" id="MCI20472.1"/>
    </source>
</evidence>
<name>A0A392Q9B4_9FABA</name>
<accession>A0A392Q9B4</accession>
<dbReference type="AlphaFoldDB" id="A0A392Q9B4"/>
<comment type="caution">
    <text evidence="1">The sequence shown here is derived from an EMBL/GenBank/DDBJ whole genome shotgun (WGS) entry which is preliminary data.</text>
</comment>
<proteinExistence type="predicted"/>
<dbReference type="EMBL" id="LXQA010120039">
    <property type="protein sequence ID" value="MCI20472.1"/>
    <property type="molecule type" value="Genomic_DNA"/>
</dbReference>
<protein>
    <submittedName>
        <fullName evidence="1">Uncharacterized protein</fullName>
    </submittedName>
</protein>
<sequence length="23" mass="2537">TVTEQVMFLENIGTSVLVSKNQV</sequence>
<organism evidence="1 2">
    <name type="scientific">Trifolium medium</name>
    <dbReference type="NCBI Taxonomy" id="97028"/>
    <lineage>
        <taxon>Eukaryota</taxon>
        <taxon>Viridiplantae</taxon>
        <taxon>Streptophyta</taxon>
        <taxon>Embryophyta</taxon>
        <taxon>Tracheophyta</taxon>
        <taxon>Spermatophyta</taxon>
        <taxon>Magnoliopsida</taxon>
        <taxon>eudicotyledons</taxon>
        <taxon>Gunneridae</taxon>
        <taxon>Pentapetalae</taxon>
        <taxon>rosids</taxon>
        <taxon>fabids</taxon>
        <taxon>Fabales</taxon>
        <taxon>Fabaceae</taxon>
        <taxon>Papilionoideae</taxon>
        <taxon>50 kb inversion clade</taxon>
        <taxon>NPAAA clade</taxon>
        <taxon>Hologalegina</taxon>
        <taxon>IRL clade</taxon>
        <taxon>Trifolieae</taxon>
        <taxon>Trifolium</taxon>
    </lineage>
</organism>
<evidence type="ECO:0000313" key="2">
    <source>
        <dbReference type="Proteomes" id="UP000265520"/>
    </source>
</evidence>
<feature type="non-terminal residue" evidence="1">
    <location>
        <position position="1"/>
    </location>
</feature>
<keyword evidence="2" id="KW-1185">Reference proteome</keyword>